<dbReference type="OrthoDB" id="6624200at2"/>
<dbReference type="InterPro" id="IPR055903">
    <property type="entry name" value="DUF7480"/>
</dbReference>
<reference evidence="4" key="1">
    <citation type="submission" date="2016-08" db="EMBL/GenBank/DDBJ databases">
        <authorList>
            <person name="Varghese N."/>
            <person name="Submissions Spin"/>
        </authorList>
    </citation>
    <scope>NUCLEOTIDE SEQUENCE [LARGE SCALE GENOMIC DNA]</scope>
    <source>
        <strain evidence="4">REICA_142</strain>
    </source>
</reference>
<dbReference type="Proteomes" id="UP000198515">
    <property type="component" value="Unassembled WGS sequence"/>
</dbReference>
<evidence type="ECO:0000259" key="2">
    <source>
        <dbReference type="Pfam" id="PF24295"/>
    </source>
</evidence>
<dbReference type="AlphaFoldDB" id="A0A1C4CJF1"/>
<keyword evidence="1" id="KW-0732">Signal</keyword>
<evidence type="ECO:0000256" key="1">
    <source>
        <dbReference type="SAM" id="SignalP"/>
    </source>
</evidence>
<feature type="chain" id="PRO_5008689945" description="DUF7480 domain-containing protein" evidence="1">
    <location>
        <begin position="26"/>
        <end position="133"/>
    </location>
</feature>
<name>A0A1C4CJF1_9ENTR</name>
<evidence type="ECO:0000313" key="4">
    <source>
        <dbReference type="Proteomes" id="UP000198515"/>
    </source>
</evidence>
<protein>
    <recommendedName>
        <fullName evidence="2">DUF7480 domain-containing protein</fullName>
    </recommendedName>
</protein>
<gene>
    <name evidence="3" type="ORF">GA0061070_1011105</name>
</gene>
<feature type="domain" description="DUF7480" evidence="2">
    <location>
        <begin position="29"/>
        <end position="128"/>
    </location>
</feature>
<sequence>MKKLMLIAWSLLLSGCMVDNSPYRAANISLSANGQPCVTVSKDSLTSDGKSKLLVLRVSERAPDNNMKQVWERDDMSNPTLTVIPDKCLPVDYHFEEGKEYSVTAITAFSASEVGTKRIWSVGFNLENLALKR</sequence>
<dbReference type="Pfam" id="PF24295">
    <property type="entry name" value="DUF7480"/>
    <property type="match status" value="1"/>
</dbReference>
<proteinExistence type="predicted"/>
<organism evidence="3 4">
    <name type="scientific">Kosakonia oryziphila</name>
    <dbReference type="NCBI Taxonomy" id="1005667"/>
    <lineage>
        <taxon>Bacteria</taxon>
        <taxon>Pseudomonadati</taxon>
        <taxon>Pseudomonadota</taxon>
        <taxon>Gammaproteobacteria</taxon>
        <taxon>Enterobacterales</taxon>
        <taxon>Enterobacteriaceae</taxon>
        <taxon>Kosakonia</taxon>
    </lineage>
</organism>
<dbReference type="RefSeq" id="WP_090134976.1">
    <property type="nucleotide sequence ID" value="NZ_FMBC01000011.1"/>
</dbReference>
<feature type="signal peptide" evidence="1">
    <location>
        <begin position="1"/>
        <end position="25"/>
    </location>
</feature>
<keyword evidence="4" id="KW-1185">Reference proteome</keyword>
<evidence type="ECO:0000313" key="3">
    <source>
        <dbReference type="EMBL" id="SCC19184.1"/>
    </source>
</evidence>
<dbReference type="InterPro" id="IPR054657">
    <property type="entry name" value="T6SS_periplasmic_put"/>
</dbReference>
<accession>A0A1C4CJF1</accession>
<dbReference type="EMBL" id="FMBC01000011">
    <property type="protein sequence ID" value="SCC19184.1"/>
    <property type="molecule type" value="Genomic_DNA"/>
</dbReference>
<dbReference type="PROSITE" id="PS51257">
    <property type="entry name" value="PROKAR_LIPOPROTEIN"/>
    <property type="match status" value="1"/>
</dbReference>
<dbReference type="NCBIfam" id="NF045617">
    <property type="entry name" value="mostly_LP"/>
    <property type="match status" value="1"/>
</dbReference>